<proteinExistence type="predicted"/>
<dbReference type="PANTHER" id="PTHR35810:SF1">
    <property type="entry name" value="CYTOPLASMIC PROTEIN"/>
    <property type="match status" value="1"/>
</dbReference>
<evidence type="ECO:0000313" key="2">
    <source>
        <dbReference type="Proteomes" id="UP000218282"/>
    </source>
</evidence>
<dbReference type="PIRSF" id="PIRSF015268">
    <property type="entry name" value="Virulence_RhuM"/>
    <property type="match status" value="1"/>
</dbReference>
<evidence type="ECO:0000313" key="1">
    <source>
        <dbReference type="EMBL" id="PCS05535.1"/>
    </source>
</evidence>
<organism evidence="1 2">
    <name type="scientific">Pseudolactococcus piscium</name>
    <dbReference type="NCBI Taxonomy" id="1364"/>
    <lineage>
        <taxon>Bacteria</taxon>
        <taxon>Bacillati</taxon>
        <taxon>Bacillota</taxon>
        <taxon>Bacilli</taxon>
        <taxon>Lactobacillales</taxon>
        <taxon>Streptococcaceae</taxon>
        <taxon>Pseudolactococcus</taxon>
    </lineage>
</organism>
<gene>
    <name evidence="1" type="ORF">RU86_GL000747</name>
</gene>
<dbReference type="EMBL" id="JXJW01000016">
    <property type="protein sequence ID" value="PCS05535.1"/>
    <property type="molecule type" value="Genomic_DNA"/>
</dbReference>
<sequence>MDSNLIIYNDDTENIHIEAMFEDETVWLNQKQISELFNTSRENITAHIKNIYLEGELNEEATSKKFLQVREEGNRAVKREITSYNLDLILSVGYRVKSKTATQFRIWATELIKEYLKKGFVMNDDRLKNLGGGNYWKELLTRIRDIRSSEKVMYRQVLDLYATAIDYDPKADASVLFFKIVQNKLHFGAHGHTASEVIYYRVDSDKPFAGLTSFKGKQPTQAEAMIAKNYLTEQELRVLNNLVSAYFDLAELNAIEEKEMRMTDYLTELDNILKSTGRNVLEGAGKVTTKSAQEKAKLELKRYKAKTLDPVEEDYLELINRLEKQAKKESRKK</sequence>
<dbReference type="PANTHER" id="PTHR35810">
    <property type="entry name" value="CYTOPLASMIC PROTEIN-RELATED"/>
    <property type="match status" value="1"/>
</dbReference>
<keyword evidence="2" id="KW-1185">Reference proteome</keyword>
<dbReference type="InterPro" id="IPR011204">
    <property type="entry name" value="Virulence_RhuM-like"/>
</dbReference>
<comment type="caution">
    <text evidence="1">The sequence shown here is derived from an EMBL/GenBank/DDBJ whole genome shotgun (WGS) entry which is preliminary data.</text>
</comment>
<dbReference type="AlphaFoldDB" id="A0A2A5RWD5"/>
<accession>A0A2A5RWD5</accession>
<dbReference type="Proteomes" id="UP000218282">
    <property type="component" value="Unassembled WGS sequence"/>
</dbReference>
<protein>
    <submittedName>
        <fullName evidence="1">Toxin Fic</fullName>
    </submittedName>
</protein>
<dbReference type="RefSeq" id="WP_096814927.1">
    <property type="nucleotide sequence ID" value="NZ_JXJW01000016.1"/>
</dbReference>
<name>A0A2A5RWD5_9LACT</name>
<reference evidence="1 2" key="1">
    <citation type="submission" date="2014-12" db="EMBL/GenBank/DDBJ databases">
        <title>Draft genome sequences of 10 type strains of Lactococcus.</title>
        <authorList>
            <person name="Sun Z."/>
            <person name="Zhong Z."/>
            <person name="Liu W."/>
            <person name="Zhang W."/>
            <person name="Zhang H."/>
        </authorList>
    </citation>
    <scope>NUCLEOTIDE SEQUENCE [LARGE SCALE GENOMIC DNA]</scope>
    <source>
        <strain evidence="1 2">DSM 6634</strain>
    </source>
</reference>
<dbReference type="Pfam" id="PF13310">
    <property type="entry name" value="Virulence_RhuM"/>
    <property type="match status" value="1"/>
</dbReference>